<dbReference type="RefSeq" id="WP_144970544.1">
    <property type="nucleotide sequence ID" value="NZ_CP036289.1"/>
</dbReference>
<evidence type="ECO:0000313" key="1">
    <source>
        <dbReference type="EMBL" id="QDU73591.1"/>
    </source>
</evidence>
<dbReference type="Proteomes" id="UP000318626">
    <property type="component" value="Chromosome"/>
</dbReference>
<dbReference type="OrthoDB" id="272082at2"/>
<sequence length="137" mass="16419">MVPLFLVCAWLGVVPTDPALLDQVDLVEVNHVYDRSGRPVLDQVIFYQWSRADARYQVIAWRLLRSPGQFPWYDWNRRVYVSRWFDAELLRKVVAAQRRETWTAYDPEMAERAIYPIEYRRELATRMVWDAQTISPR</sequence>
<evidence type="ECO:0000313" key="2">
    <source>
        <dbReference type="Proteomes" id="UP000318626"/>
    </source>
</evidence>
<name>A0A518C2Z2_9BACT</name>
<reference evidence="2" key="1">
    <citation type="submission" date="2019-02" db="EMBL/GenBank/DDBJ databases">
        <title>Deep-cultivation of Planctomycetes and their phenomic and genomic characterization uncovers novel biology.</title>
        <authorList>
            <person name="Wiegand S."/>
            <person name="Jogler M."/>
            <person name="Boedeker C."/>
            <person name="Pinto D."/>
            <person name="Vollmers J."/>
            <person name="Rivas-Marin E."/>
            <person name="Kohn T."/>
            <person name="Peeters S.H."/>
            <person name="Heuer A."/>
            <person name="Rast P."/>
            <person name="Oberbeckmann S."/>
            <person name="Bunk B."/>
            <person name="Jeske O."/>
            <person name="Meyerdierks A."/>
            <person name="Storesund J.E."/>
            <person name="Kallscheuer N."/>
            <person name="Luecker S."/>
            <person name="Lage O.M."/>
            <person name="Pohl T."/>
            <person name="Merkel B.J."/>
            <person name="Hornburger P."/>
            <person name="Mueller R.-W."/>
            <person name="Bruemmer F."/>
            <person name="Labrenz M."/>
            <person name="Spormann A.M."/>
            <person name="Op den Camp H."/>
            <person name="Overmann J."/>
            <person name="Amann R."/>
            <person name="Jetten M.S.M."/>
            <person name="Mascher T."/>
            <person name="Medema M.H."/>
            <person name="Devos D.P."/>
            <person name="Kaster A.-K."/>
            <person name="Ovreas L."/>
            <person name="Rohde M."/>
            <person name="Galperin M.Y."/>
            <person name="Jogler C."/>
        </authorList>
    </citation>
    <scope>NUCLEOTIDE SEQUENCE [LARGE SCALE GENOMIC DNA]</scope>
    <source>
        <strain evidence="2">Pan97</strain>
    </source>
</reference>
<dbReference type="KEGG" id="bvo:Pan97_05670"/>
<accession>A0A518C2Z2</accession>
<dbReference type="EMBL" id="CP036289">
    <property type="protein sequence ID" value="QDU73591.1"/>
    <property type="molecule type" value="Genomic_DNA"/>
</dbReference>
<keyword evidence="2" id="KW-1185">Reference proteome</keyword>
<gene>
    <name evidence="1" type="ORF">Pan97_05670</name>
</gene>
<protein>
    <submittedName>
        <fullName evidence="1">Uncharacterized protein</fullName>
    </submittedName>
</protein>
<proteinExistence type="predicted"/>
<dbReference type="AlphaFoldDB" id="A0A518C2Z2"/>
<organism evidence="1 2">
    <name type="scientific">Bremerella volcania</name>
    <dbReference type="NCBI Taxonomy" id="2527984"/>
    <lineage>
        <taxon>Bacteria</taxon>
        <taxon>Pseudomonadati</taxon>
        <taxon>Planctomycetota</taxon>
        <taxon>Planctomycetia</taxon>
        <taxon>Pirellulales</taxon>
        <taxon>Pirellulaceae</taxon>
        <taxon>Bremerella</taxon>
    </lineage>
</organism>